<feature type="domain" description="MIR" evidence="17">
    <location>
        <begin position="320"/>
        <end position="376"/>
    </location>
</feature>
<name>A0A9J7HW26_BRAFL</name>
<evidence type="ECO:0000256" key="4">
    <source>
        <dbReference type="ARBA" id="ARBA00012839"/>
    </source>
</evidence>
<feature type="transmembrane region" description="Helical" evidence="16">
    <location>
        <begin position="211"/>
        <end position="241"/>
    </location>
</feature>
<dbReference type="KEGG" id="bfo:118408786"/>
<evidence type="ECO:0000313" key="18">
    <source>
        <dbReference type="Proteomes" id="UP000001554"/>
    </source>
</evidence>
<gene>
    <name evidence="19" type="primary">LOC118408786</name>
</gene>
<feature type="transmembrane region" description="Helical" evidence="16">
    <location>
        <begin position="578"/>
        <end position="596"/>
    </location>
</feature>
<dbReference type="Pfam" id="PF16192">
    <property type="entry name" value="PMT_4TMC"/>
    <property type="match status" value="1"/>
</dbReference>
<dbReference type="GeneID" id="118408786"/>
<evidence type="ECO:0000256" key="15">
    <source>
        <dbReference type="SAM" id="MobiDB-lite"/>
    </source>
</evidence>
<comment type="catalytic activity">
    <reaction evidence="14">
        <text>a di-trans,poly-cis-dolichyl beta-D-mannosyl phosphate + L-seryl-[protein] = 3-O-(alpha-D-mannosyl)-L-seryl-[protein] + a di-trans,poly-cis-dolichyl phosphate + H(+)</text>
        <dbReference type="Rhea" id="RHEA:17377"/>
        <dbReference type="Rhea" id="RHEA-COMP:9863"/>
        <dbReference type="Rhea" id="RHEA-COMP:13546"/>
        <dbReference type="Rhea" id="RHEA-COMP:19498"/>
        <dbReference type="Rhea" id="RHEA-COMP:19501"/>
        <dbReference type="ChEBI" id="CHEBI:15378"/>
        <dbReference type="ChEBI" id="CHEBI:29999"/>
        <dbReference type="ChEBI" id="CHEBI:57683"/>
        <dbReference type="ChEBI" id="CHEBI:58211"/>
        <dbReference type="ChEBI" id="CHEBI:137321"/>
        <dbReference type="EC" id="2.4.1.109"/>
    </reaction>
</comment>
<evidence type="ECO:0000256" key="12">
    <source>
        <dbReference type="ARBA" id="ARBA00039583"/>
    </source>
</evidence>
<organism evidence="18 19">
    <name type="scientific">Branchiostoma floridae</name>
    <name type="common">Florida lancelet</name>
    <name type="synonym">Amphioxus</name>
    <dbReference type="NCBI Taxonomy" id="7739"/>
    <lineage>
        <taxon>Eukaryota</taxon>
        <taxon>Metazoa</taxon>
        <taxon>Chordata</taxon>
        <taxon>Cephalochordata</taxon>
        <taxon>Leptocardii</taxon>
        <taxon>Amphioxiformes</taxon>
        <taxon>Branchiostomatidae</taxon>
        <taxon>Branchiostoma</taxon>
    </lineage>
</organism>
<dbReference type="InterPro" id="IPR036300">
    <property type="entry name" value="MIR_dom_sf"/>
</dbReference>
<feature type="region of interest" description="Disordered" evidence="15">
    <location>
        <begin position="1"/>
        <end position="35"/>
    </location>
</feature>
<dbReference type="Gene3D" id="2.80.10.50">
    <property type="match status" value="1"/>
</dbReference>
<evidence type="ECO:0000256" key="8">
    <source>
        <dbReference type="ARBA" id="ARBA00022737"/>
    </source>
</evidence>
<evidence type="ECO:0000256" key="16">
    <source>
        <dbReference type="SAM" id="Phobius"/>
    </source>
</evidence>
<sequence>MGRGKQQNGPTKETAAPPNGRAQTGTKGRHQDGGKPEQLGLQTWGVFAAVVALTLGTRFYKLEEPDHICWDETHFGKMGSYYINRTFFFDVHPPLGKMLIGLAGHLTGYDGTFPFDKPGDKYGETKYIGMRSFCVCLGSTVVPLAFLTVWELTWSVPAAALAAALLLFDTGCLTLSQYILLDPIMLCFIMGAVFCQSKFDSLRNRPFSTCWWVWMCGAGCFIALAFSVKFVGLFIILWVGLKTVSDLWDLLGDLTLPLMVIFKHFLARALCLIVLPAAIYITCFAVHFHTLYKSGSGDGFMSSAFQSTLEGNKLYQANMPEDIAYGSTITLKNFRPAGGLLHSHWHLYPEGLGAQQQQITAYTHKDDNNLWIIKRYDRNPIPEDPLQFVQNGDLVRLEHVATQRNLHTHQEPAPITKRHFQVTGYGQNGTGDINDIWKVEVVGGAEKSRIKTVRSKVRFIHYMTGCALHSHSKTLPKWGWEQLEVTCNPFTRDKNNLWNVEDHINNQLPNGTFAVYQPSFLGKLLESHAVMVQGNSGLKAKEGEVTSQPWQWPLNYRGQRFSGVNATDYKIYLLGNPVIWWGNLALLAGTMLVFLVEAIRTQRGFVDPPHLAERKLVTLSAARWMATGWALHYLPFYFMGRVLYFHHYFPAMLFQSMLSAIMYDYFLQVVKHKVQPGVYRRIHQWGTAFISIILLHSFYLFHPLSYGMFGPLADNQTSPMYGLKWMESWEI</sequence>
<feature type="compositionally biased region" description="Polar residues" evidence="15">
    <location>
        <begin position="1"/>
        <end position="11"/>
    </location>
</feature>
<dbReference type="OMA" id="MCGWDDN"/>
<accession>A0A9J7HW26</accession>
<evidence type="ECO:0000256" key="5">
    <source>
        <dbReference type="ARBA" id="ARBA00022676"/>
    </source>
</evidence>
<reference evidence="19" key="1">
    <citation type="submission" date="2025-08" db="UniProtKB">
        <authorList>
            <consortium name="RefSeq"/>
        </authorList>
    </citation>
    <scope>IDENTIFICATION</scope>
    <source>
        <strain evidence="19">S238N-H82</strain>
        <tissue evidence="19">Testes</tissue>
    </source>
</reference>
<feature type="domain" description="MIR" evidence="17">
    <location>
        <begin position="386"/>
        <end position="442"/>
    </location>
</feature>
<evidence type="ECO:0000256" key="13">
    <source>
        <dbReference type="ARBA" id="ARBA00045085"/>
    </source>
</evidence>
<evidence type="ECO:0000256" key="11">
    <source>
        <dbReference type="ARBA" id="ARBA00023136"/>
    </source>
</evidence>
<keyword evidence="7 16" id="KW-0812">Transmembrane</keyword>
<comment type="pathway">
    <text evidence="2">Protein modification; protein glycosylation.</text>
</comment>
<dbReference type="Proteomes" id="UP000001554">
    <property type="component" value="Unplaced"/>
</dbReference>
<dbReference type="FunFam" id="2.80.10.50:FF:000026">
    <property type="entry name" value="Blast:Protein O-mannosyl-transferase 2"/>
    <property type="match status" value="1"/>
</dbReference>
<feature type="transmembrane region" description="Helical" evidence="16">
    <location>
        <begin position="648"/>
        <end position="670"/>
    </location>
</feature>
<proteinExistence type="inferred from homology"/>
<evidence type="ECO:0000256" key="3">
    <source>
        <dbReference type="ARBA" id="ARBA00007222"/>
    </source>
</evidence>
<dbReference type="SUPFAM" id="SSF82109">
    <property type="entry name" value="MIR domain"/>
    <property type="match status" value="1"/>
</dbReference>
<dbReference type="PROSITE" id="PS50919">
    <property type="entry name" value="MIR"/>
    <property type="match status" value="3"/>
</dbReference>
<dbReference type="InterPro" id="IPR032421">
    <property type="entry name" value="PMT_4TMC"/>
</dbReference>
<feature type="transmembrane region" description="Helical" evidence="16">
    <location>
        <begin position="265"/>
        <end position="288"/>
    </location>
</feature>
<keyword evidence="8" id="KW-0677">Repeat</keyword>
<dbReference type="InterPro" id="IPR003342">
    <property type="entry name" value="ArnT-like_N"/>
</dbReference>
<keyword evidence="6" id="KW-0808">Transferase</keyword>
<dbReference type="Pfam" id="PF02366">
    <property type="entry name" value="PMT"/>
    <property type="match status" value="1"/>
</dbReference>
<dbReference type="InterPro" id="IPR027005">
    <property type="entry name" value="PMT-like"/>
</dbReference>
<dbReference type="SMART" id="SM00472">
    <property type="entry name" value="MIR"/>
    <property type="match status" value="3"/>
</dbReference>
<dbReference type="GO" id="GO:0005783">
    <property type="term" value="C:endoplasmic reticulum"/>
    <property type="evidence" value="ECO:0000318"/>
    <property type="project" value="GO_Central"/>
</dbReference>
<dbReference type="GO" id="GO:0035269">
    <property type="term" value="P:protein O-linked glycosylation via mannose"/>
    <property type="evidence" value="ECO:0000318"/>
    <property type="project" value="GO_Central"/>
</dbReference>
<keyword evidence="18" id="KW-1185">Reference proteome</keyword>
<feature type="transmembrane region" description="Helical" evidence="16">
    <location>
        <begin position="127"/>
        <end position="146"/>
    </location>
</feature>
<dbReference type="GO" id="GO:0005789">
    <property type="term" value="C:endoplasmic reticulum membrane"/>
    <property type="evidence" value="ECO:0007669"/>
    <property type="project" value="UniProtKB-SubCell"/>
</dbReference>
<keyword evidence="9" id="KW-0256">Endoplasmic reticulum</keyword>
<dbReference type="OrthoDB" id="5561486at2759"/>
<evidence type="ECO:0000256" key="1">
    <source>
        <dbReference type="ARBA" id="ARBA00004477"/>
    </source>
</evidence>
<dbReference type="CDD" id="cd23282">
    <property type="entry name" value="beta-trefoil_MIR_POMT2"/>
    <property type="match status" value="1"/>
</dbReference>
<evidence type="ECO:0000256" key="6">
    <source>
        <dbReference type="ARBA" id="ARBA00022679"/>
    </source>
</evidence>
<dbReference type="InterPro" id="IPR016093">
    <property type="entry name" value="MIR_motif"/>
</dbReference>
<evidence type="ECO:0000256" key="10">
    <source>
        <dbReference type="ARBA" id="ARBA00022989"/>
    </source>
</evidence>
<evidence type="ECO:0000256" key="14">
    <source>
        <dbReference type="ARBA" id="ARBA00045102"/>
    </source>
</evidence>
<feature type="domain" description="MIR" evidence="17">
    <location>
        <begin position="447"/>
        <end position="503"/>
    </location>
</feature>
<protein>
    <recommendedName>
        <fullName evidence="12">Protein O-mannosyl-transferase 2</fullName>
        <ecNumber evidence="4">2.4.1.109</ecNumber>
    </recommendedName>
</protein>
<keyword evidence="5" id="KW-0328">Glycosyltransferase</keyword>
<dbReference type="RefSeq" id="XP_035665540.1">
    <property type="nucleotide sequence ID" value="XM_035809647.1"/>
</dbReference>
<keyword evidence="10 16" id="KW-1133">Transmembrane helix</keyword>
<evidence type="ECO:0000256" key="9">
    <source>
        <dbReference type="ARBA" id="ARBA00022824"/>
    </source>
</evidence>
<dbReference type="GO" id="GO:0004169">
    <property type="term" value="F:dolichyl-phosphate-mannose-protein mannosyltransferase activity"/>
    <property type="evidence" value="ECO:0000318"/>
    <property type="project" value="GO_Central"/>
</dbReference>
<feature type="transmembrane region" description="Helical" evidence="16">
    <location>
        <begin position="682"/>
        <end position="701"/>
    </location>
</feature>
<dbReference type="AlphaFoldDB" id="A0A9J7HW26"/>
<dbReference type="PANTHER" id="PTHR10050">
    <property type="entry name" value="DOLICHYL-PHOSPHATE-MANNOSE--PROTEIN MANNOSYLTRANSFERASE"/>
    <property type="match status" value="1"/>
</dbReference>
<dbReference type="EC" id="2.4.1.109" evidence="4"/>
<keyword evidence="11 16" id="KW-0472">Membrane</keyword>
<comment type="similarity">
    <text evidence="3">Belongs to the glycosyltransferase 39 family.</text>
</comment>
<evidence type="ECO:0000313" key="19">
    <source>
        <dbReference type="RefSeq" id="XP_035665540.1"/>
    </source>
</evidence>
<feature type="transmembrane region" description="Helical" evidence="16">
    <location>
        <begin position="180"/>
        <end position="199"/>
    </location>
</feature>
<evidence type="ECO:0000259" key="17">
    <source>
        <dbReference type="PROSITE" id="PS50919"/>
    </source>
</evidence>
<dbReference type="Pfam" id="PF02815">
    <property type="entry name" value="MIR"/>
    <property type="match status" value="1"/>
</dbReference>
<evidence type="ECO:0000256" key="7">
    <source>
        <dbReference type="ARBA" id="ARBA00022692"/>
    </source>
</evidence>
<comment type="catalytic activity">
    <reaction evidence="13">
        <text>a di-trans,poly-cis-dolichyl beta-D-mannosyl phosphate + L-threonyl-[protein] = 3-O-(alpha-D-mannosyl)-L-threonyl-[protein] + a di-trans,poly-cis-dolichyl phosphate + H(+)</text>
        <dbReference type="Rhea" id="RHEA:53396"/>
        <dbReference type="Rhea" id="RHEA-COMP:11060"/>
        <dbReference type="Rhea" id="RHEA-COMP:13547"/>
        <dbReference type="Rhea" id="RHEA-COMP:19498"/>
        <dbReference type="Rhea" id="RHEA-COMP:19501"/>
        <dbReference type="ChEBI" id="CHEBI:15378"/>
        <dbReference type="ChEBI" id="CHEBI:30013"/>
        <dbReference type="ChEBI" id="CHEBI:57683"/>
        <dbReference type="ChEBI" id="CHEBI:58211"/>
        <dbReference type="ChEBI" id="CHEBI:137323"/>
        <dbReference type="EC" id="2.4.1.109"/>
    </reaction>
</comment>
<comment type="subcellular location">
    <subcellularLocation>
        <location evidence="1">Endoplasmic reticulum membrane</location>
        <topology evidence="1">Multi-pass membrane protein</topology>
    </subcellularLocation>
</comment>
<evidence type="ECO:0000256" key="2">
    <source>
        <dbReference type="ARBA" id="ARBA00004922"/>
    </source>
</evidence>
<dbReference type="PANTHER" id="PTHR10050:SF46">
    <property type="entry name" value="PROTEIN O-MANNOSYL-TRANSFERASE 2"/>
    <property type="match status" value="1"/>
</dbReference>